<feature type="repeat" description="TPR" evidence="3">
    <location>
        <begin position="132"/>
        <end position="165"/>
    </location>
</feature>
<dbReference type="KEGG" id="sus:Acid_0501"/>
<keyword evidence="1" id="KW-0677">Repeat</keyword>
<dbReference type="STRING" id="234267.Acid_0501"/>
<evidence type="ECO:0000256" key="3">
    <source>
        <dbReference type="PROSITE-ProRule" id="PRU00339"/>
    </source>
</evidence>
<accession>Q02BQ5</accession>
<dbReference type="Pfam" id="PF13432">
    <property type="entry name" value="TPR_16"/>
    <property type="match status" value="1"/>
</dbReference>
<dbReference type="AlphaFoldDB" id="Q02BQ5"/>
<evidence type="ECO:0000313" key="5">
    <source>
        <dbReference type="EMBL" id="ABJ81511.1"/>
    </source>
</evidence>
<dbReference type="EMBL" id="CP000473">
    <property type="protein sequence ID" value="ABJ81511.1"/>
    <property type="molecule type" value="Genomic_DNA"/>
</dbReference>
<dbReference type="SUPFAM" id="SSF48452">
    <property type="entry name" value="TPR-like"/>
    <property type="match status" value="1"/>
</dbReference>
<dbReference type="InParanoid" id="Q02BQ5"/>
<dbReference type="PANTHER" id="PTHR44858:SF1">
    <property type="entry name" value="UDP-N-ACETYLGLUCOSAMINE--PEPTIDE N-ACETYLGLUCOSAMINYLTRANSFERASE SPINDLY-RELATED"/>
    <property type="match status" value="1"/>
</dbReference>
<keyword evidence="2 3" id="KW-0802">TPR repeat</keyword>
<evidence type="ECO:0000256" key="4">
    <source>
        <dbReference type="SAM" id="MobiDB-lite"/>
    </source>
</evidence>
<dbReference type="InterPro" id="IPR050498">
    <property type="entry name" value="Ycf3"/>
</dbReference>
<dbReference type="InterPro" id="IPR019734">
    <property type="entry name" value="TPR_rpt"/>
</dbReference>
<sequence length="294" mass="32658">MIQDASEFDSFSGARGPNSMNSTPSSAALGGGMDGGQRKYMGCDLQAKLSGYRSQTVALAGRRSMDDPNVGTILMHRTGPAEEGKTVSMVSLAAPKDAKKAYDKAIDALKKKKYSDAQTNLEKAVESYPKYATAWFELGILQAGQGKQEMARKYFETAVDNDPKFIQPYLQLSLLALQSQKWQELADLTSKTVKLDPFSYPQEYFLNSVANYNMQKFDAAEKSALEAERLDTRHQYPKNSHLLGMILAMKKDYAGARERFKTYLQFAPNSEDAPRVRSQLAEVEKITAASNQQQ</sequence>
<dbReference type="Gene3D" id="1.25.40.10">
    <property type="entry name" value="Tetratricopeptide repeat domain"/>
    <property type="match status" value="2"/>
</dbReference>
<evidence type="ECO:0000256" key="2">
    <source>
        <dbReference type="ARBA" id="ARBA00022803"/>
    </source>
</evidence>
<feature type="region of interest" description="Disordered" evidence="4">
    <location>
        <begin position="1"/>
        <end position="33"/>
    </location>
</feature>
<reference evidence="5" key="1">
    <citation type="submission" date="2006-10" db="EMBL/GenBank/DDBJ databases">
        <title>Complete sequence of Solibacter usitatus Ellin6076.</title>
        <authorList>
            <consortium name="US DOE Joint Genome Institute"/>
            <person name="Copeland A."/>
            <person name="Lucas S."/>
            <person name="Lapidus A."/>
            <person name="Barry K."/>
            <person name="Detter J.C."/>
            <person name="Glavina del Rio T."/>
            <person name="Hammon N."/>
            <person name="Israni S."/>
            <person name="Dalin E."/>
            <person name="Tice H."/>
            <person name="Pitluck S."/>
            <person name="Thompson L.S."/>
            <person name="Brettin T."/>
            <person name="Bruce D."/>
            <person name="Han C."/>
            <person name="Tapia R."/>
            <person name="Gilna P."/>
            <person name="Schmutz J."/>
            <person name="Larimer F."/>
            <person name="Land M."/>
            <person name="Hauser L."/>
            <person name="Kyrpides N."/>
            <person name="Mikhailova N."/>
            <person name="Janssen P.H."/>
            <person name="Kuske C.R."/>
            <person name="Richardson P."/>
        </authorList>
    </citation>
    <scope>NUCLEOTIDE SEQUENCE</scope>
    <source>
        <strain evidence="5">Ellin6076</strain>
    </source>
</reference>
<gene>
    <name evidence="5" type="ordered locus">Acid_0501</name>
</gene>
<proteinExistence type="predicted"/>
<organism evidence="5">
    <name type="scientific">Solibacter usitatus (strain Ellin6076)</name>
    <dbReference type="NCBI Taxonomy" id="234267"/>
    <lineage>
        <taxon>Bacteria</taxon>
        <taxon>Pseudomonadati</taxon>
        <taxon>Acidobacteriota</taxon>
        <taxon>Terriglobia</taxon>
        <taxon>Bryobacterales</taxon>
        <taxon>Solibacteraceae</taxon>
        <taxon>Candidatus Solibacter</taxon>
    </lineage>
</organism>
<name>Q02BQ5_SOLUE</name>
<evidence type="ECO:0000256" key="1">
    <source>
        <dbReference type="ARBA" id="ARBA00022737"/>
    </source>
</evidence>
<protein>
    <submittedName>
        <fullName evidence="5">TPR repeat-containing protein</fullName>
    </submittedName>
</protein>
<dbReference type="SMART" id="SM00028">
    <property type="entry name" value="TPR"/>
    <property type="match status" value="4"/>
</dbReference>
<dbReference type="PANTHER" id="PTHR44858">
    <property type="entry name" value="TETRATRICOPEPTIDE REPEAT PROTEIN 6"/>
    <property type="match status" value="1"/>
</dbReference>
<dbReference type="PROSITE" id="PS50005">
    <property type="entry name" value="TPR"/>
    <property type="match status" value="1"/>
</dbReference>
<dbReference type="eggNOG" id="COG0457">
    <property type="taxonomic scope" value="Bacteria"/>
</dbReference>
<dbReference type="InterPro" id="IPR011990">
    <property type="entry name" value="TPR-like_helical_dom_sf"/>
</dbReference>
<dbReference type="HOGENOM" id="CLU_946284_0_0_0"/>